<evidence type="ECO:0000313" key="9">
    <source>
        <dbReference type="Proteomes" id="UP001057375"/>
    </source>
</evidence>
<evidence type="ECO:0000256" key="6">
    <source>
        <dbReference type="ARBA" id="ARBA00022840"/>
    </source>
</evidence>
<keyword evidence="4" id="KW-0547">Nucleotide-binding</keyword>
<dbReference type="SUPFAM" id="SSF53613">
    <property type="entry name" value="Ribokinase-like"/>
    <property type="match status" value="1"/>
</dbReference>
<dbReference type="Pfam" id="PF08543">
    <property type="entry name" value="Phos_pyr_kin"/>
    <property type="match status" value="1"/>
</dbReference>
<keyword evidence="6" id="KW-0067">ATP-binding</keyword>
<keyword evidence="5 8" id="KW-0418">Kinase</keyword>
<protein>
    <recommendedName>
        <fullName evidence="2">pyridoxal kinase</fullName>
        <ecNumber evidence="2">2.7.1.35</ecNumber>
    </recommendedName>
</protein>
<dbReference type="PANTHER" id="PTHR10534:SF2">
    <property type="entry name" value="PYRIDOXAL KINASE"/>
    <property type="match status" value="1"/>
</dbReference>
<keyword evidence="9" id="KW-1185">Reference proteome</keyword>
<evidence type="ECO:0000256" key="4">
    <source>
        <dbReference type="ARBA" id="ARBA00022741"/>
    </source>
</evidence>
<organism evidence="8 9">
    <name type="scientific">Aduncisulcus paluster</name>
    <dbReference type="NCBI Taxonomy" id="2918883"/>
    <lineage>
        <taxon>Eukaryota</taxon>
        <taxon>Metamonada</taxon>
        <taxon>Carpediemonas-like organisms</taxon>
        <taxon>Aduncisulcus</taxon>
    </lineage>
</organism>
<dbReference type="InterPro" id="IPR004625">
    <property type="entry name" value="PyrdxlKinase"/>
</dbReference>
<evidence type="ECO:0000313" key="8">
    <source>
        <dbReference type="EMBL" id="GKT18722.1"/>
    </source>
</evidence>
<reference evidence="8" key="1">
    <citation type="submission" date="2022-03" db="EMBL/GenBank/DDBJ databases">
        <title>Draft genome sequence of Aduncisulcus paluster, a free-living microaerophilic Fornicata.</title>
        <authorList>
            <person name="Yuyama I."/>
            <person name="Kume K."/>
            <person name="Tamura T."/>
            <person name="Inagaki Y."/>
            <person name="Hashimoto T."/>
        </authorList>
    </citation>
    <scope>NUCLEOTIDE SEQUENCE</scope>
    <source>
        <strain evidence="8">NY0171</strain>
    </source>
</reference>
<comment type="caution">
    <text evidence="8">The sequence shown here is derived from an EMBL/GenBank/DDBJ whole genome shotgun (WGS) entry which is preliminary data.</text>
</comment>
<keyword evidence="3" id="KW-0808">Transferase</keyword>
<dbReference type="InterPro" id="IPR029056">
    <property type="entry name" value="Ribokinase-like"/>
</dbReference>
<dbReference type="InterPro" id="IPR013749">
    <property type="entry name" value="PM/HMP-P_kinase-1"/>
</dbReference>
<dbReference type="CDD" id="cd01173">
    <property type="entry name" value="pyridoxal_pyridoxamine_kinase"/>
    <property type="match status" value="1"/>
</dbReference>
<dbReference type="Gene3D" id="3.40.1190.20">
    <property type="match status" value="1"/>
</dbReference>
<evidence type="ECO:0000256" key="3">
    <source>
        <dbReference type="ARBA" id="ARBA00022679"/>
    </source>
</evidence>
<evidence type="ECO:0000256" key="5">
    <source>
        <dbReference type="ARBA" id="ARBA00022777"/>
    </source>
</evidence>
<name>A0ABQ5JW78_9EUKA</name>
<dbReference type="Proteomes" id="UP001057375">
    <property type="component" value="Unassembled WGS sequence"/>
</dbReference>
<comment type="similarity">
    <text evidence="1">Belongs to the pyridoxine kinase family.</text>
</comment>
<dbReference type="GO" id="GO:0016301">
    <property type="term" value="F:kinase activity"/>
    <property type="evidence" value="ECO:0007669"/>
    <property type="project" value="UniProtKB-KW"/>
</dbReference>
<feature type="domain" description="Pyridoxamine kinase/Phosphomethylpyrimidine kinase" evidence="7">
    <location>
        <begin position="77"/>
        <end position="192"/>
    </location>
</feature>
<dbReference type="EC" id="2.7.1.35" evidence="2"/>
<evidence type="ECO:0000256" key="2">
    <source>
        <dbReference type="ARBA" id="ARBA00012104"/>
    </source>
</evidence>
<sequence>MPKGVVLTIQSHVVRGNVGNRVAAFVLQILGYEALIVNSVSFSNHTGYKNKWTGSISSGEELKHLIEGLEKNNLLYQITHVLTGYIGSTSFLHTILWTLEKIKKYSPSVSYVCDPVMGDGDSFYVPPSLARIYAEEVIPASSVILPNLFELRHLCPEPLQSPEKLRDILKCCEYLHSKGPNHIVCTSALVEGKDLDSKILSTSGVSPSHNLHLIASLCSGKLIFIMEIPLFPLPFTGSGDLMASAFLVRLDECEKSIAKEKKMHKRDKHIETEEVTDELSPWSIELYQKSLELAVNSVFLTLKRTFDEFKSGKIRIGCIDAPELCLVDSKKDIESPDLVVKAVRLIPK</sequence>
<evidence type="ECO:0000259" key="7">
    <source>
        <dbReference type="Pfam" id="PF08543"/>
    </source>
</evidence>
<accession>A0ABQ5JW78</accession>
<proteinExistence type="inferred from homology"/>
<dbReference type="PANTHER" id="PTHR10534">
    <property type="entry name" value="PYRIDOXAL KINASE"/>
    <property type="match status" value="1"/>
</dbReference>
<gene>
    <name evidence="8" type="ORF">ADUPG1_011362</name>
</gene>
<evidence type="ECO:0000256" key="1">
    <source>
        <dbReference type="ARBA" id="ARBA00008805"/>
    </source>
</evidence>
<dbReference type="EMBL" id="BQXS01011977">
    <property type="protein sequence ID" value="GKT18722.1"/>
    <property type="molecule type" value="Genomic_DNA"/>
</dbReference>
<dbReference type="NCBIfam" id="TIGR00687">
    <property type="entry name" value="pyridox_kin"/>
    <property type="match status" value="1"/>
</dbReference>